<dbReference type="Proteomes" id="UP000673975">
    <property type="component" value="Unassembled WGS sequence"/>
</dbReference>
<sequence>MKPTLKQIAERTGYSISTISRSLADSPSISKKTREDVQRAASDLGYRPAVKKKPQRKKKKKLHFALLSDFRIGEFYASLFCGYRDASYKEDVRISLLSVKDQREECVRFIQQVHRENNYDGFILFFPALERDHYEEILNVLPKGYPIVSNALIDNPNVATVTFDSYSGGHLAASHLHEKGFTRLGIIDGPVNRPESRFRSNGFLDYIHQQPGLELSWRISGDYDFESGVKAFREFDQHFEKRVFPADAIFATNDSMAIGFLESARSSGVHIPGDIAILGYDNLPSVLHRSPELSSIDTDFIELGISSIKALKNKIRKQGYKHGTLSLVPVQLIERASTGFIRKSDLHKHREMVRGES</sequence>
<dbReference type="GO" id="GO:0000976">
    <property type="term" value="F:transcription cis-regulatory region binding"/>
    <property type="evidence" value="ECO:0007669"/>
    <property type="project" value="TreeGrafter"/>
</dbReference>
<dbReference type="InterPro" id="IPR028082">
    <property type="entry name" value="Peripla_BP_I"/>
</dbReference>
<dbReference type="CDD" id="cd01392">
    <property type="entry name" value="HTH_LacI"/>
    <property type="match status" value="1"/>
</dbReference>
<accession>A0A8J7UV92</accession>
<dbReference type="InterPro" id="IPR000843">
    <property type="entry name" value="HTH_LacI"/>
</dbReference>
<keyword evidence="1" id="KW-0805">Transcription regulation</keyword>
<dbReference type="SUPFAM" id="SSF47413">
    <property type="entry name" value="lambda repressor-like DNA-binding domains"/>
    <property type="match status" value="1"/>
</dbReference>
<evidence type="ECO:0000313" key="6">
    <source>
        <dbReference type="EMBL" id="MBP3192317.1"/>
    </source>
</evidence>
<dbReference type="CDD" id="cd06267">
    <property type="entry name" value="PBP1_LacI_sugar_binding-like"/>
    <property type="match status" value="1"/>
</dbReference>
<gene>
    <name evidence="6" type="ORF">NATSA_06555</name>
</gene>
<dbReference type="SUPFAM" id="SSF53822">
    <property type="entry name" value="Periplasmic binding protein-like I"/>
    <property type="match status" value="1"/>
</dbReference>
<dbReference type="AlphaFoldDB" id="A0A8J7UV92"/>
<keyword evidence="7" id="KW-1185">Reference proteome</keyword>
<dbReference type="InterPro" id="IPR046335">
    <property type="entry name" value="LacI/GalR-like_sensor"/>
</dbReference>
<feature type="domain" description="HTH lacI-type" evidence="5">
    <location>
        <begin position="3"/>
        <end position="57"/>
    </location>
</feature>
<dbReference type="PANTHER" id="PTHR30146">
    <property type="entry name" value="LACI-RELATED TRANSCRIPTIONAL REPRESSOR"/>
    <property type="match status" value="1"/>
</dbReference>
<evidence type="ECO:0000259" key="5">
    <source>
        <dbReference type="PROSITE" id="PS50932"/>
    </source>
</evidence>
<organism evidence="6 7">
    <name type="scientific">Natronogracilivirga saccharolytica</name>
    <dbReference type="NCBI Taxonomy" id="2812953"/>
    <lineage>
        <taxon>Bacteria</taxon>
        <taxon>Pseudomonadati</taxon>
        <taxon>Balneolota</taxon>
        <taxon>Balneolia</taxon>
        <taxon>Balneolales</taxon>
        <taxon>Cyclonatronaceae</taxon>
        <taxon>Natronogracilivirga</taxon>
    </lineage>
</organism>
<keyword evidence="3" id="KW-0804">Transcription</keyword>
<evidence type="ECO:0000256" key="3">
    <source>
        <dbReference type="ARBA" id="ARBA00023163"/>
    </source>
</evidence>
<evidence type="ECO:0000256" key="1">
    <source>
        <dbReference type="ARBA" id="ARBA00023015"/>
    </source>
</evidence>
<comment type="caution">
    <text evidence="6">The sequence shown here is derived from an EMBL/GenBank/DDBJ whole genome shotgun (WGS) entry which is preliminary data.</text>
</comment>
<dbReference type="InterPro" id="IPR010982">
    <property type="entry name" value="Lambda_DNA-bd_dom_sf"/>
</dbReference>
<dbReference type="Gene3D" id="1.10.260.40">
    <property type="entry name" value="lambda repressor-like DNA-binding domains"/>
    <property type="match status" value="1"/>
</dbReference>
<dbReference type="PANTHER" id="PTHR30146:SF109">
    <property type="entry name" value="HTH-TYPE TRANSCRIPTIONAL REGULATOR GALS"/>
    <property type="match status" value="1"/>
</dbReference>
<feature type="region of interest" description="Disordered" evidence="4">
    <location>
        <begin position="23"/>
        <end position="44"/>
    </location>
</feature>
<dbReference type="Gene3D" id="3.40.50.2300">
    <property type="match status" value="2"/>
</dbReference>
<reference evidence="6" key="1">
    <citation type="submission" date="2021-02" db="EMBL/GenBank/DDBJ databases">
        <title>Natronogracilivirga saccharolytica gen. nov. sp. nov. a new anaerobic, haloalkiliphilic carbohydrate-fermenting bacterium from soda lake and proposing of Cyclonatronumiaceae fam. nov. in the phylum Balneolaeota.</title>
        <authorList>
            <person name="Zhilina T.N."/>
            <person name="Sorokin D.Y."/>
            <person name="Zavarzina D.G."/>
            <person name="Toshchakov S.V."/>
            <person name="Kublanov I.V."/>
        </authorList>
    </citation>
    <scope>NUCLEOTIDE SEQUENCE</scope>
    <source>
        <strain evidence="6">Z-1702</strain>
    </source>
</reference>
<dbReference type="PROSITE" id="PS50932">
    <property type="entry name" value="HTH_LACI_2"/>
    <property type="match status" value="1"/>
</dbReference>
<dbReference type="SMART" id="SM00354">
    <property type="entry name" value="HTH_LACI"/>
    <property type="match status" value="1"/>
</dbReference>
<dbReference type="Pfam" id="PF13377">
    <property type="entry name" value="Peripla_BP_3"/>
    <property type="match status" value="1"/>
</dbReference>
<name>A0A8J7UV92_9BACT</name>
<evidence type="ECO:0000256" key="4">
    <source>
        <dbReference type="SAM" id="MobiDB-lite"/>
    </source>
</evidence>
<dbReference type="GO" id="GO:0003700">
    <property type="term" value="F:DNA-binding transcription factor activity"/>
    <property type="evidence" value="ECO:0007669"/>
    <property type="project" value="TreeGrafter"/>
</dbReference>
<protein>
    <submittedName>
        <fullName evidence="6">LacI family DNA-binding transcriptional regulator</fullName>
    </submittedName>
</protein>
<dbReference type="Pfam" id="PF00356">
    <property type="entry name" value="LacI"/>
    <property type="match status" value="1"/>
</dbReference>
<proteinExistence type="predicted"/>
<dbReference type="EMBL" id="JAFIDN010000004">
    <property type="protein sequence ID" value="MBP3192317.1"/>
    <property type="molecule type" value="Genomic_DNA"/>
</dbReference>
<evidence type="ECO:0000313" key="7">
    <source>
        <dbReference type="Proteomes" id="UP000673975"/>
    </source>
</evidence>
<keyword evidence="2 6" id="KW-0238">DNA-binding</keyword>
<evidence type="ECO:0000256" key="2">
    <source>
        <dbReference type="ARBA" id="ARBA00023125"/>
    </source>
</evidence>
<dbReference type="RefSeq" id="WP_210511220.1">
    <property type="nucleotide sequence ID" value="NZ_JAFIDN010000004.1"/>
</dbReference>